<sequence length="82" mass="9838">MEKILQTNKMKNLYMEPIRYGWHSLKAKKKWQLNSRIIQTKQFQIVVLKKNADLNLIYYNIIQGIIQFILGIRLLKKKNSFG</sequence>
<dbReference type="EMBL" id="CAJJDM010000082">
    <property type="protein sequence ID" value="CAD8087757.1"/>
    <property type="molecule type" value="Genomic_DNA"/>
</dbReference>
<protein>
    <submittedName>
        <fullName evidence="2">Uncharacterized protein</fullName>
    </submittedName>
</protein>
<comment type="caution">
    <text evidence="2">The sequence shown here is derived from an EMBL/GenBank/DDBJ whole genome shotgun (WGS) entry which is preliminary data.</text>
</comment>
<keyword evidence="1" id="KW-0812">Transmembrane</keyword>
<keyword evidence="1" id="KW-1133">Transmembrane helix</keyword>
<feature type="transmembrane region" description="Helical" evidence="1">
    <location>
        <begin position="56"/>
        <end position="75"/>
    </location>
</feature>
<keyword evidence="3" id="KW-1185">Reference proteome</keyword>
<accession>A0A8S1N369</accession>
<proteinExistence type="predicted"/>
<evidence type="ECO:0000256" key="1">
    <source>
        <dbReference type="SAM" id="Phobius"/>
    </source>
</evidence>
<gene>
    <name evidence="2" type="ORF">PPRIM_AZ9-3.1.T0790113</name>
</gene>
<name>A0A8S1N369_PARPR</name>
<evidence type="ECO:0000313" key="3">
    <source>
        <dbReference type="Proteomes" id="UP000688137"/>
    </source>
</evidence>
<organism evidence="2 3">
    <name type="scientific">Paramecium primaurelia</name>
    <dbReference type="NCBI Taxonomy" id="5886"/>
    <lineage>
        <taxon>Eukaryota</taxon>
        <taxon>Sar</taxon>
        <taxon>Alveolata</taxon>
        <taxon>Ciliophora</taxon>
        <taxon>Intramacronucleata</taxon>
        <taxon>Oligohymenophorea</taxon>
        <taxon>Peniculida</taxon>
        <taxon>Parameciidae</taxon>
        <taxon>Paramecium</taxon>
    </lineage>
</organism>
<reference evidence="2" key="1">
    <citation type="submission" date="2021-01" db="EMBL/GenBank/DDBJ databases">
        <authorList>
            <consortium name="Genoscope - CEA"/>
            <person name="William W."/>
        </authorList>
    </citation>
    <scope>NUCLEOTIDE SEQUENCE</scope>
</reference>
<dbReference type="Proteomes" id="UP000688137">
    <property type="component" value="Unassembled WGS sequence"/>
</dbReference>
<dbReference type="AlphaFoldDB" id="A0A8S1N369"/>
<evidence type="ECO:0000313" key="2">
    <source>
        <dbReference type="EMBL" id="CAD8087757.1"/>
    </source>
</evidence>
<keyword evidence="1" id="KW-0472">Membrane</keyword>